<dbReference type="AlphaFoldDB" id="A0AAV7NMD2"/>
<gene>
    <name evidence="2" type="ORF">NDU88_005410</name>
</gene>
<evidence type="ECO:0000313" key="2">
    <source>
        <dbReference type="EMBL" id="KAJ1117210.1"/>
    </source>
</evidence>
<dbReference type="EMBL" id="JANPWB010000012">
    <property type="protein sequence ID" value="KAJ1117210.1"/>
    <property type="molecule type" value="Genomic_DNA"/>
</dbReference>
<dbReference type="Proteomes" id="UP001066276">
    <property type="component" value="Chromosome 8"/>
</dbReference>
<keyword evidence="3" id="KW-1185">Reference proteome</keyword>
<comment type="caution">
    <text evidence="2">The sequence shown here is derived from an EMBL/GenBank/DDBJ whole genome shotgun (WGS) entry which is preliminary data.</text>
</comment>
<feature type="region of interest" description="Disordered" evidence="1">
    <location>
        <begin position="141"/>
        <end position="162"/>
    </location>
</feature>
<protein>
    <submittedName>
        <fullName evidence="2">Uncharacterized protein</fullName>
    </submittedName>
</protein>
<accession>A0AAV7NMD2</accession>
<evidence type="ECO:0000256" key="1">
    <source>
        <dbReference type="SAM" id="MobiDB-lite"/>
    </source>
</evidence>
<sequence length="305" mass="34104">MNRERCEPLEPCRESCTLGCIQTVENQAMPPVVTQYSWWLGGGRAEQKLSRQDATQRIEGHNYLKQEGPRAPVPGLAREEQCPRPPPRLLQELSATVLGPSAFLALFLLPTRKRCPQANHQAKCLEKPHQLLFLDAVSQPRPISSSTAHPDNTATEAPAGTHSDTVMGRVLQEISAVGRRLEAMDSKITDLSAVSKSIRVDIASFQAKVMDLDHRLLAVETQVASLPDNEPELQYLRHKLTDLEDRSHRDNVRFFGMPEKVDFIPTITGLTFYPSLEFQGAHRIGPLHKQAVKRPPPYNCQFPAP</sequence>
<evidence type="ECO:0000313" key="3">
    <source>
        <dbReference type="Proteomes" id="UP001066276"/>
    </source>
</evidence>
<feature type="compositionally biased region" description="Polar residues" evidence="1">
    <location>
        <begin position="141"/>
        <end position="155"/>
    </location>
</feature>
<proteinExistence type="predicted"/>
<organism evidence="2 3">
    <name type="scientific">Pleurodeles waltl</name>
    <name type="common">Iberian ribbed newt</name>
    <dbReference type="NCBI Taxonomy" id="8319"/>
    <lineage>
        <taxon>Eukaryota</taxon>
        <taxon>Metazoa</taxon>
        <taxon>Chordata</taxon>
        <taxon>Craniata</taxon>
        <taxon>Vertebrata</taxon>
        <taxon>Euteleostomi</taxon>
        <taxon>Amphibia</taxon>
        <taxon>Batrachia</taxon>
        <taxon>Caudata</taxon>
        <taxon>Salamandroidea</taxon>
        <taxon>Salamandridae</taxon>
        <taxon>Pleurodelinae</taxon>
        <taxon>Pleurodeles</taxon>
    </lineage>
</organism>
<reference evidence="2" key="1">
    <citation type="journal article" date="2022" name="bioRxiv">
        <title>Sequencing and chromosome-scale assembly of the giantPleurodeles waltlgenome.</title>
        <authorList>
            <person name="Brown T."/>
            <person name="Elewa A."/>
            <person name="Iarovenko S."/>
            <person name="Subramanian E."/>
            <person name="Araus A.J."/>
            <person name="Petzold A."/>
            <person name="Susuki M."/>
            <person name="Suzuki K.-i.T."/>
            <person name="Hayashi T."/>
            <person name="Toyoda A."/>
            <person name="Oliveira C."/>
            <person name="Osipova E."/>
            <person name="Leigh N.D."/>
            <person name="Simon A."/>
            <person name="Yun M.H."/>
        </authorList>
    </citation>
    <scope>NUCLEOTIDE SEQUENCE</scope>
    <source>
        <strain evidence="2">20211129_DDA</strain>
        <tissue evidence="2">Liver</tissue>
    </source>
</reference>
<name>A0AAV7NMD2_PLEWA</name>